<proteinExistence type="predicted"/>
<keyword evidence="2" id="KW-1185">Reference proteome</keyword>
<dbReference type="HOGENOM" id="CLU_2816514_0_0_1"/>
<protein>
    <submittedName>
        <fullName evidence="1">Uncharacterized protein</fullName>
    </submittedName>
</protein>
<evidence type="ECO:0000313" key="1">
    <source>
        <dbReference type="EnsemblPlants" id="OB04G14550.1"/>
    </source>
</evidence>
<dbReference type="STRING" id="4533.J3LWD0"/>
<dbReference type="EnsemblPlants" id="OB04G14550.1">
    <property type="protein sequence ID" value="OB04G14550.1"/>
    <property type="gene ID" value="OB04G14550"/>
</dbReference>
<dbReference type="Proteomes" id="UP000006038">
    <property type="component" value="Chromosome 4"/>
</dbReference>
<name>J3LWD0_ORYBR</name>
<reference evidence="1" key="1">
    <citation type="journal article" date="2013" name="Nat. Commun.">
        <title>Whole-genome sequencing of Oryza brachyantha reveals mechanisms underlying Oryza genome evolution.</title>
        <authorList>
            <person name="Chen J."/>
            <person name="Huang Q."/>
            <person name="Gao D."/>
            <person name="Wang J."/>
            <person name="Lang Y."/>
            <person name="Liu T."/>
            <person name="Li B."/>
            <person name="Bai Z."/>
            <person name="Luis Goicoechea J."/>
            <person name="Liang C."/>
            <person name="Chen C."/>
            <person name="Zhang W."/>
            <person name="Sun S."/>
            <person name="Liao Y."/>
            <person name="Zhang X."/>
            <person name="Yang L."/>
            <person name="Song C."/>
            <person name="Wang M."/>
            <person name="Shi J."/>
            <person name="Liu G."/>
            <person name="Liu J."/>
            <person name="Zhou H."/>
            <person name="Zhou W."/>
            <person name="Yu Q."/>
            <person name="An N."/>
            <person name="Chen Y."/>
            <person name="Cai Q."/>
            <person name="Wang B."/>
            <person name="Liu B."/>
            <person name="Min J."/>
            <person name="Huang Y."/>
            <person name="Wu H."/>
            <person name="Li Z."/>
            <person name="Zhang Y."/>
            <person name="Yin Y."/>
            <person name="Song W."/>
            <person name="Jiang J."/>
            <person name="Jackson S.A."/>
            <person name="Wing R.A."/>
            <person name="Wang J."/>
            <person name="Chen M."/>
        </authorList>
    </citation>
    <scope>NUCLEOTIDE SEQUENCE [LARGE SCALE GENOMIC DNA]</scope>
    <source>
        <strain evidence="1">cv. IRGC 101232</strain>
    </source>
</reference>
<reference evidence="1" key="2">
    <citation type="submission" date="2013-04" db="UniProtKB">
        <authorList>
            <consortium name="EnsemblPlants"/>
        </authorList>
    </citation>
    <scope>IDENTIFICATION</scope>
</reference>
<evidence type="ECO:0000313" key="2">
    <source>
        <dbReference type="Proteomes" id="UP000006038"/>
    </source>
</evidence>
<organism evidence="1">
    <name type="scientific">Oryza brachyantha</name>
    <name type="common">malo sina</name>
    <dbReference type="NCBI Taxonomy" id="4533"/>
    <lineage>
        <taxon>Eukaryota</taxon>
        <taxon>Viridiplantae</taxon>
        <taxon>Streptophyta</taxon>
        <taxon>Embryophyta</taxon>
        <taxon>Tracheophyta</taxon>
        <taxon>Spermatophyta</taxon>
        <taxon>Magnoliopsida</taxon>
        <taxon>Liliopsida</taxon>
        <taxon>Poales</taxon>
        <taxon>Poaceae</taxon>
        <taxon>BOP clade</taxon>
        <taxon>Oryzoideae</taxon>
        <taxon>Oryzeae</taxon>
        <taxon>Oryzinae</taxon>
        <taxon>Oryza</taxon>
    </lineage>
</organism>
<accession>J3LWD0</accession>
<dbReference type="Gramene" id="OB04G14550.1">
    <property type="protein sequence ID" value="OB04G14550.1"/>
    <property type="gene ID" value="OB04G14550"/>
</dbReference>
<dbReference type="AlphaFoldDB" id="J3LWD0"/>
<sequence>MPSLGISAIVGAGKLAFELDKCLSEAEPSYEPYAHHRIFHDKVIVRAFFEAEEAHRRKPMSCGAHKG</sequence>